<dbReference type="AlphaFoldDB" id="A0A0P1AKC9"/>
<feature type="transmembrane region" description="Helical" evidence="1">
    <location>
        <begin position="44"/>
        <end position="73"/>
    </location>
</feature>
<feature type="transmembrane region" description="Helical" evidence="1">
    <location>
        <begin position="153"/>
        <end position="170"/>
    </location>
</feature>
<feature type="transmembrane region" description="Helical" evidence="1">
    <location>
        <begin position="293"/>
        <end position="319"/>
    </location>
</feature>
<dbReference type="Pfam" id="PF00884">
    <property type="entry name" value="Sulfatase"/>
    <property type="match status" value="1"/>
</dbReference>
<dbReference type="OMA" id="WNPTQIA"/>
<keyword evidence="4" id="KW-1185">Reference proteome</keyword>
<evidence type="ECO:0000313" key="3">
    <source>
        <dbReference type="EMBL" id="CEG41703.1"/>
    </source>
</evidence>
<evidence type="ECO:0000256" key="1">
    <source>
        <dbReference type="SAM" id="Phobius"/>
    </source>
</evidence>
<dbReference type="RefSeq" id="XP_024578072.1">
    <property type="nucleotide sequence ID" value="XM_024727501.1"/>
</dbReference>
<dbReference type="InterPro" id="IPR000917">
    <property type="entry name" value="Sulfatase_N"/>
</dbReference>
<protein>
    <submittedName>
        <fullName evidence="3">Sulfatase-like protein</fullName>
    </submittedName>
</protein>
<keyword evidence="1" id="KW-0812">Transmembrane</keyword>
<accession>A0A0P1AKC9</accession>
<evidence type="ECO:0000313" key="4">
    <source>
        <dbReference type="Proteomes" id="UP000054928"/>
    </source>
</evidence>
<dbReference type="InterPro" id="IPR052701">
    <property type="entry name" value="GAG_Ulvan_Degrading_Sulfatases"/>
</dbReference>
<feature type="transmembrane region" description="Helical" evidence="1">
    <location>
        <begin position="94"/>
        <end position="118"/>
    </location>
</feature>
<keyword evidence="1" id="KW-0472">Membrane</keyword>
<feature type="domain" description="Sulfatase N-terminal" evidence="2">
    <location>
        <begin position="395"/>
        <end position="673"/>
    </location>
</feature>
<name>A0A0P1AKC9_PLAHL</name>
<keyword evidence="1" id="KW-1133">Transmembrane helix</keyword>
<reference evidence="4" key="1">
    <citation type="submission" date="2014-09" db="EMBL/GenBank/DDBJ databases">
        <authorList>
            <person name="Sharma Rahul"/>
            <person name="Thines Marco"/>
        </authorList>
    </citation>
    <scope>NUCLEOTIDE SEQUENCE [LARGE SCALE GENOMIC DNA]</scope>
</reference>
<dbReference type="CDD" id="cd16015">
    <property type="entry name" value="LTA_synthase"/>
    <property type="match status" value="1"/>
</dbReference>
<dbReference type="GeneID" id="36407089"/>
<organism evidence="3 4">
    <name type="scientific">Plasmopara halstedii</name>
    <name type="common">Downy mildew of sunflower</name>
    <dbReference type="NCBI Taxonomy" id="4781"/>
    <lineage>
        <taxon>Eukaryota</taxon>
        <taxon>Sar</taxon>
        <taxon>Stramenopiles</taxon>
        <taxon>Oomycota</taxon>
        <taxon>Peronosporomycetes</taxon>
        <taxon>Peronosporales</taxon>
        <taxon>Peronosporaceae</taxon>
        <taxon>Plasmopara</taxon>
    </lineage>
</organism>
<evidence type="ECO:0000259" key="2">
    <source>
        <dbReference type="Pfam" id="PF00884"/>
    </source>
</evidence>
<dbReference type="EMBL" id="CCYD01000600">
    <property type="protein sequence ID" value="CEG41703.1"/>
    <property type="molecule type" value="Genomic_DNA"/>
</dbReference>
<dbReference type="SUPFAM" id="SSF53649">
    <property type="entry name" value="Alkaline phosphatase-like"/>
    <property type="match status" value="1"/>
</dbReference>
<dbReference type="InterPro" id="IPR017850">
    <property type="entry name" value="Alkaline_phosphatase_core_sf"/>
</dbReference>
<proteinExistence type="predicted"/>
<dbReference type="Gene3D" id="3.40.720.10">
    <property type="entry name" value="Alkaline Phosphatase, subunit A"/>
    <property type="match status" value="1"/>
</dbReference>
<dbReference type="OrthoDB" id="103349at2759"/>
<dbReference type="PANTHER" id="PTHR43751:SF3">
    <property type="entry name" value="SULFATASE N-TERMINAL DOMAIN-CONTAINING PROTEIN"/>
    <property type="match status" value="1"/>
</dbReference>
<sequence>MSERNSGKLGWGFVYTFTLFFLSVYRMVGLNALILMYANAEDGTWAVIFCILTLGFLEDLVCVTFLACTLWISDTLKNYLVTIGSHRVSSVKKIATFLISWFLFVAFTFPIVTDILIVRQRNMRFTFDMVIMAIQEQDNASAFEITSEEITDIFVNALVLVLAATVFAAVRTRSMWADLTRWNPTRMTWSRTNAYSYQPLSVKDQLGAFDEIDCNQKSSVAFKASSLQSTEAQDVDLVASNTFQYTTVDISDKSEHMDSPISSSCDDNDEVSLLMSHDTTSHLNKCESFRESLIAFCALVLLPMTVVALSCACSPLVAYSALNTTLNELFGHALQPNVDEFSSNVDDLNLPWVESYIHRETEKHELFGNDTLYRRTTGFKGPLAFDVKVNASNPPNVLLIVIESFRHHDSHYLVGSKDPSNLFNGSNITITPNFDKWAKRGIALRNYWSNWRTSRSVETLLFGQLPYDHVTKSGMTGGQKKTKLSGLPQLFTAKGYETFFTTGCKLHYDGWDAFLPTHGFDTVWGRNAMKVIAQSYLSINKSHWDGPEHRASRWGVHDDISFKILGDLVVNKTKIQAKRIANGKAKKPLFLTHYTISSHVNYNQRPKWYDEAKKPDFSALYKGQKNADLLKLYFEIRYFTDMEFGRFMDRMAKAGILNDTIVIISGDHGQSPEIGLKNPYIREVSTSRVAGAIVAEGRLGKAAGMVIDDAVEQYDMLNTLADITGLPDGGFEQDGVGRSIKRKVKFGSRPIYSNNPSRKMSVVRGHERLRYDKVTDWMMLHNIDTDHDMTKDLLPDLTDKKRAEWVSWRDAGRRINSYYTKRWEGKCLLEAECKK</sequence>
<dbReference type="Proteomes" id="UP000054928">
    <property type="component" value="Unassembled WGS sequence"/>
</dbReference>
<feature type="transmembrane region" description="Helical" evidence="1">
    <location>
        <begin position="12"/>
        <end position="38"/>
    </location>
</feature>
<dbReference type="PANTHER" id="PTHR43751">
    <property type="entry name" value="SULFATASE"/>
    <property type="match status" value="1"/>
</dbReference>
<dbReference type="STRING" id="4781.A0A0P1AKC9"/>